<dbReference type="PANTHER" id="PTHR12483">
    <property type="entry name" value="SOLUTE CARRIER FAMILY 31 COPPER TRANSPORTERS"/>
    <property type="match status" value="1"/>
</dbReference>
<dbReference type="GO" id="GO:0005886">
    <property type="term" value="C:plasma membrane"/>
    <property type="evidence" value="ECO:0007669"/>
    <property type="project" value="TreeGrafter"/>
</dbReference>
<evidence type="ECO:0000256" key="1">
    <source>
        <dbReference type="ARBA" id="ARBA00004141"/>
    </source>
</evidence>
<dbReference type="Pfam" id="PF04145">
    <property type="entry name" value="Ctr"/>
    <property type="match status" value="1"/>
</dbReference>
<evidence type="ECO:0000256" key="4">
    <source>
        <dbReference type="ARBA" id="ARBA00023136"/>
    </source>
</evidence>
<dbReference type="PANTHER" id="PTHR12483:SF27">
    <property type="entry name" value="COPPER TRANSPORT PROTEIN CTR1"/>
    <property type="match status" value="1"/>
</dbReference>
<keyword evidence="5" id="KW-0813">Transport</keyword>
<evidence type="ECO:0000256" key="5">
    <source>
        <dbReference type="RuleBase" id="RU367022"/>
    </source>
</evidence>
<proteinExistence type="evidence at transcript level"/>
<keyword evidence="3 5" id="KW-1133">Transmembrane helix</keyword>
<accession>K4IR32</accession>
<keyword evidence="5" id="KW-0186">Copper</keyword>
<keyword evidence="4 5" id="KW-0472">Membrane</keyword>
<sequence length="166" mass="18345">MDTESAMNMTESVMNMIPYLHFTGGDYLVFKALQPDSAGTLTAASIVLICLALVERLLMAARCSLEARWSKRLSNSEVASNSHQPSLLKVQEYSEVSETASLHTVPPFTPTHEILRGFIYALRILILYVLMMAVMTFQAAYLISIVIGSGLGEMIFGRFSAIKHSH</sequence>
<organism evidence="6">
    <name type="scientific">Amanita strobiliformis</name>
    <dbReference type="NCBI Taxonomy" id="67730"/>
    <lineage>
        <taxon>Eukaryota</taxon>
        <taxon>Fungi</taxon>
        <taxon>Dikarya</taxon>
        <taxon>Basidiomycota</taxon>
        <taxon>Agaricomycotina</taxon>
        <taxon>Agaricomycetes</taxon>
        <taxon>Agaricomycetidae</taxon>
        <taxon>Agaricales</taxon>
        <taxon>Pluteineae</taxon>
        <taxon>Amanitaceae</taxon>
        <taxon>Amanita</taxon>
    </lineage>
</organism>
<dbReference type="InterPro" id="IPR007274">
    <property type="entry name" value="Cop_transporter"/>
</dbReference>
<comment type="subcellular location">
    <subcellularLocation>
        <location evidence="1 5">Membrane</location>
        <topology evidence="1 5">Multi-pass membrane protein</topology>
    </subcellularLocation>
</comment>
<evidence type="ECO:0000256" key="2">
    <source>
        <dbReference type="ARBA" id="ARBA00022692"/>
    </source>
</evidence>
<keyword evidence="5" id="KW-0187">Copper transport</keyword>
<protein>
    <recommendedName>
        <fullName evidence="5">Copper transport protein</fullName>
    </recommendedName>
</protein>
<name>K4IR32_9AGAR</name>
<feature type="transmembrane region" description="Helical" evidence="5">
    <location>
        <begin position="38"/>
        <end position="58"/>
    </location>
</feature>
<evidence type="ECO:0000256" key="3">
    <source>
        <dbReference type="ARBA" id="ARBA00022989"/>
    </source>
</evidence>
<dbReference type="AlphaFoldDB" id="K4IR32"/>
<feature type="transmembrane region" description="Helical" evidence="5">
    <location>
        <begin position="125"/>
        <end position="147"/>
    </location>
</feature>
<dbReference type="GO" id="GO:0005375">
    <property type="term" value="F:copper ion transmembrane transporter activity"/>
    <property type="evidence" value="ECO:0007669"/>
    <property type="project" value="UniProtKB-UniRule"/>
</dbReference>
<dbReference type="EMBL" id="JX463746">
    <property type="protein sequence ID" value="AFU72290.1"/>
    <property type="molecule type" value="mRNA"/>
</dbReference>
<comment type="similarity">
    <text evidence="5">Belongs to the copper transporter (Ctr) (TC 1.A.56) family. SLC31A subfamily.</text>
</comment>
<keyword evidence="5" id="KW-0406">Ion transport</keyword>
<evidence type="ECO:0000313" key="6">
    <source>
        <dbReference type="EMBL" id="AFU72290.1"/>
    </source>
</evidence>
<reference evidence="6" key="1">
    <citation type="journal article" date="2016" name="BioMetals">
        <title>Accumulation of Ag and Cu in Amanita strobiliformis and characterization of its Cu and Ag uptake transporter genes AsCTR2 and AsCTR3.</title>
        <authorList>
            <person name="Benes V."/>
            <person name="Hlozkova K."/>
            <person name="Matenova M."/>
            <person name="Borovicka J."/>
            <person name="Kotrba P."/>
        </authorList>
    </citation>
    <scope>NUCLEOTIDE SEQUENCE</scope>
</reference>
<keyword evidence="2 5" id="KW-0812">Transmembrane</keyword>
<gene>
    <name evidence="6" type="primary">CTR2</name>
</gene>